<accession>A0A1L4D1Q9</accession>
<keyword evidence="12" id="KW-0963">Cytoplasm</keyword>
<dbReference type="OrthoDB" id="5288897at2"/>
<evidence type="ECO:0000256" key="9">
    <source>
        <dbReference type="ARBA" id="ARBA00022777"/>
    </source>
</evidence>
<evidence type="ECO:0000256" key="3">
    <source>
        <dbReference type="ARBA" id="ARBA00008982"/>
    </source>
</evidence>
<dbReference type="HAMAP" id="MF_00145">
    <property type="entry name" value="Phosphoglyc_kinase"/>
    <property type="match status" value="1"/>
</dbReference>
<dbReference type="PANTHER" id="PTHR11406:SF23">
    <property type="entry name" value="PHOSPHOGLYCERATE KINASE 1, CHLOROPLASTIC-RELATED"/>
    <property type="match status" value="1"/>
</dbReference>
<dbReference type="Gene3D" id="3.40.50.1260">
    <property type="entry name" value="Phosphoglycerate kinase, N-terminal domain"/>
    <property type="match status" value="2"/>
</dbReference>
<reference evidence="16 17" key="1">
    <citation type="submission" date="2016-10" db="EMBL/GenBank/DDBJ databases">
        <title>Silvanigrella aquatica sp. nov., isolated from a freshwater lake located in the Black Forest, Germany, description of Silvanigrellaceae fam. nov., Silvanigrellales ord. nov., reclassification of the order Bdellovibrionales in the class Oligoflexia, reclassification of the families Bacteriovoracaceae and Halobacteriovoraceae in the new order Bacteriovoracales ord. nov., and reclassification of the family Pseudobacteriovoracaceae in the order Oligoflexiales.</title>
        <authorList>
            <person name="Hahn M.W."/>
            <person name="Schmidt J."/>
            <person name="Koll U."/>
            <person name="Rohde M."/>
            <person name="Verbag S."/>
            <person name="Pitt A."/>
            <person name="Nakai R."/>
            <person name="Naganuma T."/>
            <person name="Lang E."/>
        </authorList>
    </citation>
    <scope>NUCLEOTIDE SEQUENCE [LARGE SCALE GENOMIC DNA]</scope>
    <source>
        <strain evidence="16 17">MWH-Nonnen-W8red</strain>
    </source>
</reference>
<dbReference type="EMBL" id="CP017834">
    <property type="protein sequence ID" value="APJ04132.1"/>
    <property type="molecule type" value="Genomic_DNA"/>
</dbReference>
<dbReference type="InterPro" id="IPR015824">
    <property type="entry name" value="Phosphoglycerate_kinase_N"/>
</dbReference>
<dbReference type="PROSITE" id="PS00111">
    <property type="entry name" value="PGLYCERATE_KINASE"/>
    <property type="match status" value="1"/>
</dbReference>
<evidence type="ECO:0000256" key="8">
    <source>
        <dbReference type="ARBA" id="ARBA00022741"/>
    </source>
</evidence>
<sequence length="402" mass="43883">MANRIRTLEDLSFAPNSQPVVFLRLDLNVPIKKGKISDKTRIKAALPTLKWLLEKNAKIVACSHLGRPKGAGYEEEFSMTPVGAALAELLDIEVILSHDFIEDGFGKIVYDLKPGQIILLENLRFHKEEQAGDESFAKKLSQHAEFYVNDAFGTCHRADASIFAAAECFPIEKRAAGFLIAKEMQFLEEAFRAPKAPVTAIFGGSKVSDKIEILRKFTTIANNMIIGGAMAYTFLKYKGKNVGNSRVEIDKLPLVEEIFKAAERRNVKIYLPEDHLCGAEFSENVIPVVVQSSEIPDGLMGLDIGEHSAKVFAKVIENSKVVVWNGPMGVFEFEAFAKGTRAVAEAMAHCSGTTIVGGGDSAAAIAKFNLQDKVTHVSTGGGASMELLEGKELPGIRVLRLK</sequence>
<feature type="binding site" evidence="12 14">
    <location>
        <position position="210"/>
    </location>
    <ligand>
        <name>ATP</name>
        <dbReference type="ChEBI" id="CHEBI:30616"/>
    </ligand>
</feature>
<dbReference type="Pfam" id="PF00162">
    <property type="entry name" value="PGK"/>
    <property type="match status" value="1"/>
</dbReference>
<dbReference type="GO" id="GO:0006094">
    <property type="term" value="P:gluconeogenesis"/>
    <property type="evidence" value="ECO:0007669"/>
    <property type="project" value="TreeGrafter"/>
</dbReference>
<gene>
    <name evidence="12" type="primary">pgk</name>
    <name evidence="16" type="ORF">AXG55_09535</name>
</gene>
<feature type="binding site" evidence="13">
    <location>
        <position position="157"/>
    </location>
    <ligand>
        <name>(2R)-3-phosphoglycerate</name>
        <dbReference type="ChEBI" id="CHEBI:58272"/>
    </ligand>
</feature>
<dbReference type="UniPathway" id="UPA00109">
    <property type="reaction ID" value="UER00185"/>
</dbReference>
<dbReference type="RefSeq" id="WP_148697885.1">
    <property type="nucleotide sequence ID" value="NZ_CP017834.1"/>
</dbReference>
<dbReference type="AlphaFoldDB" id="A0A1L4D1Q9"/>
<dbReference type="GO" id="GO:0043531">
    <property type="term" value="F:ADP binding"/>
    <property type="evidence" value="ECO:0007669"/>
    <property type="project" value="TreeGrafter"/>
</dbReference>
<feature type="binding site" evidence="12 13">
    <location>
        <begin position="26"/>
        <end position="28"/>
    </location>
    <ligand>
        <name>substrate</name>
    </ligand>
</feature>
<evidence type="ECO:0000313" key="17">
    <source>
        <dbReference type="Proteomes" id="UP000184731"/>
    </source>
</evidence>
<feature type="binding site" evidence="12 13">
    <location>
        <begin position="64"/>
        <end position="67"/>
    </location>
    <ligand>
        <name>substrate</name>
    </ligand>
</feature>
<keyword evidence="11 12" id="KW-0324">Glycolysis</keyword>
<dbReference type="InterPro" id="IPR001576">
    <property type="entry name" value="Phosphoglycerate_kinase"/>
</dbReference>
<evidence type="ECO:0000256" key="10">
    <source>
        <dbReference type="ARBA" id="ARBA00022840"/>
    </source>
</evidence>
<dbReference type="InterPro" id="IPR015911">
    <property type="entry name" value="Phosphoglycerate_kinase_CS"/>
</dbReference>
<dbReference type="GO" id="GO:0006096">
    <property type="term" value="P:glycolytic process"/>
    <property type="evidence" value="ECO:0007669"/>
    <property type="project" value="UniProtKB-UniRule"/>
</dbReference>
<comment type="subcellular location">
    <subcellularLocation>
        <location evidence="12">Cytoplasm</location>
    </subcellularLocation>
</comment>
<dbReference type="GO" id="GO:0005524">
    <property type="term" value="F:ATP binding"/>
    <property type="evidence" value="ECO:0007669"/>
    <property type="project" value="UniProtKB-KW"/>
</dbReference>
<dbReference type="SUPFAM" id="SSF53748">
    <property type="entry name" value="Phosphoglycerate kinase"/>
    <property type="match status" value="1"/>
</dbReference>
<organism evidence="16 17">
    <name type="scientific">Silvanigrella aquatica</name>
    <dbReference type="NCBI Taxonomy" id="1915309"/>
    <lineage>
        <taxon>Bacteria</taxon>
        <taxon>Pseudomonadati</taxon>
        <taxon>Bdellovibrionota</taxon>
        <taxon>Oligoflexia</taxon>
        <taxon>Silvanigrellales</taxon>
        <taxon>Silvanigrellaceae</taxon>
        <taxon>Silvanigrella</taxon>
    </lineage>
</organism>
<dbReference type="Proteomes" id="UP000184731">
    <property type="component" value="Chromosome"/>
</dbReference>
<evidence type="ECO:0000256" key="15">
    <source>
        <dbReference type="RuleBase" id="RU000532"/>
    </source>
</evidence>
<dbReference type="FunFam" id="3.40.50.1260:FF:000003">
    <property type="entry name" value="Phosphoglycerate kinase"/>
    <property type="match status" value="1"/>
</dbReference>
<comment type="pathway">
    <text evidence="2 12">Carbohydrate degradation; glycolysis; pyruvate from D-glyceraldehyde 3-phosphate: step 2/5.</text>
</comment>
<keyword evidence="8 12" id="KW-0547">Nucleotide-binding</keyword>
<evidence type="ECO:0000256" key="5">
    <source>
        <dbReference type="ARBA" id="ARBA00013061"/>
    </source>
</evidence>
<evidence type="ECO:0000256" key="11">
    <source>
        <dbReference type="ARBA" id="ARBA00023152"/>
    </source>
</evidence>
<feature type="binding site" evidence="13">
    <location>
        <position position="124"/>
    </location>
    <ligand>
        <name>(2R)-3-phosphoglycerate</name>
        <dbReference type="ChEBI" id="CHEBI:58272"/>
    </ligand>
</feature>
<comment type="subunit">
    <text evidence="4 12">Monomer.</text>
</comment>
<name>A0A1L4D1Q9_9BACT</name>
<feature type="binding site" evidence="12 14">
    <location>
        <begin position="358"/>
        <end position="361"/>
    </location>
    <ligand>
        <name>ATP</name>
        <dbReference type="ChEBI" id="CHEBI:30616"/>
    </ligand>
</feature>
<feature type="binding site" evidence="13">
    <location>
        <position position="41"/>
    </location>
    <ligand>
        <name>(2R)-3-phosphoglycerate</name>
        <dbReference type="ChEBI" id="CHEBI:58272"/>
    </ligand>
</feature>
<evidence type="ECO:0000256" key="7">
    <source>
        <dbReference type="ARBA" id="ARBA00022679"/>
    </source>
</evidence>
<dbReference type="PRINTS" id="PR00477">
    <property type="entry name" value="PHGLYCKINASE"/>
</dbReference>
<dbReference type="GO" id="GO:0004618">
    <property type="term" value="F:phosphoglycerate kinase activity"/>
    <property type="evidence" value="ECO:0007669"/>
    <property type="project" value="UniProtKB-UniRule"/>
</dbReference>
<feature type="binding site" evidence="12 14">
    <location>
        <position position="301"/>
    </location>
    <ligand>
        <name>ATP</name>
        <dbReference type="ChEBI" id="CHEBI:30616"/>
    </ligand>
</feature>
<dbReference type="EC" id="2.7.2.3" evidence="5 12"/>
<comment type="catalytic activity">
    <reaction evidence="1 12 15">
        <text>(2R)-3-phosphoglycerate + ATP = (2R)-3-phospho-glyceroyl phosphate + ADP</text>
        <dbReference type="Rhea" id="RHEA:14801"/>
        <dbReference type="ChEBI" id="CHEBI:30616"/>
        <dbReference type="ChEBI" id="CHEBI:57604"/>
        <dbReference type="ChEBI" id="CHEBI:58272"/>
        <dbReference type="ChEBI" id="CHEBI:456216"/>
        <dbReference type="EC" id="2.7.2.3"/>
    </reaction>
</comment>
<keyword evidence="10 12" id="KW-0067">ATP-binding</keyword>
<keyword evidence="17" id="KW-1185">Reference proteome</keyword>
<feature type="binding site" evidence="12 14">
    <location>
        <position position="332"/>
    </location>
    <ligand>
        <name>ATP</name>
        <dbReference type="ChEBI" id="CHEBI:30616"/>
    </ligand>
</feature>
<dbReference type="KEGG" id="saqi:AXG55_09535"/>
<dbReference type="InterPro" id="IPR036043">
    <property type="entry name" value="Phosphoglycerate_kinase_sf"/>
</dbReference>
<dbReference type="STRING" id="1915309.AXG55_09535"/>
<evidence type="ECO:0000256" key="14">
    <source>
        <dbReference type="PIRSR" id="PIRSR000724-2"/>
    </source>
</evidence>
<protein>
    <recommendedName>
        <fullName evidence="6 12">Phosphoglycerate kinase</fullName>
        <ecNumber evidence="5 12">2.7.2.3</ecNumber>
    </recommendedName>
</protein>
<dbReference type="PIRSF" id="PIRSF000724">
    <property type="entry name" value="Pgk"/>
    <property type="match status" value="1"/>
</dbReference>
<feature type="binding site" evidence="12">
    <location>
        <position position="124"/>
    </location>
    <ligand>
        <name>substrate</name>
    </ligand>
</feature>
<feature type="binding site" evidence="12">
    <location>
        <position position="157"/>
    </location>
    <ligand>
        <name>substrate</name>
    </ligand>
</feature>
<dbReference type="PANTHER" id="PTHR11406">
    <property type="entry name" value="PHOSPHOGLYCERATE KINASE"/>
    <property type="match status" value="1"/>
</dbReference>
<keyword evidence="7 12" id="KW-0808">Transferase</keyword>
<evidence type="ECO:0000256" key="1">
    <source>
        <dbReference type="ARBA" id="ARBA00000642"/>
    </source>
</evidence>
<dbReference type="FunFam" id="3.40.50.1260:FF:000006">
    <property type="entry name" value="Phosphoglycerate kinase"/>
    <property type="match status" value="1"/>
</dbReference>
<evidence type="ECO:0000256" key="4">
    <source>
        <dbReference type="ARBA" id="ARBA00011245"/>
    </source>
</evidence>
<evidence type="ECO:0000256" key="13">
    <source>
        <dbReference type="PIRSR" id="PIRSR000724-1"/>
    </source>
</evidence>
<feature type="binding site" evidence="12">
    <location>
        <position position="41"/>
    </location>
    <ligand>
        <name>substrate</name>
    </ligand>
</feature>
<evidence type="ECO:0000256" key="6">
    <source>
        <dbReference type="ARBA" id="ARBA00016471"/>
    </source>
</evidence>
<comment type="similarity">
    <text evidence="3 12 15">Belongs to the phosphoglycerate kinase family.</text>
</comment>
<evidence type="ECO:0000256" key="2">
    <source>
        <dbReference type="ARBA" id="ARBA00004838"/>
    </source>
</evidence>
<keyword evidence="9 12" id="KW-0418">Kinase</keyword>
<proteinExistence type="inferred from homology"/>
<dbReference type="GO" id="GO:0005829">
    <property type="term" value="C:cytosol"/>
    <property type="evidence" value="ECO:0007669"/>
    <property type="project" value="TreeGrafter"/>
</dbReference>
<evidence type="ECO:0000256" key="12">
    <source>
        <dbReference type="HAMAP-Rule" id="MF_00145"/>
    </source>
</evidence>
<evidence type="ECO:0000313" key="16">
    <source>
        <dbReference type="EMBL" id="APJ04132.1"/>
    </source>
</evidence>